<proteinExistence type="predicted"/>
<reference evidence="5" key="1">
    <citation type="submission" date="2022-08" db="EMBL/GenBank/DDBJ databases">
        <authorList>
            <person name="Deng Y."/>
            <person name="Han X.-F."/>
            <person name="Zhang Y.-Q."/>
        </authorList>
    </citation>
    <scope>NUCLEOTIDE SEQUENCE</scope>
    <source>
        <strain evidence="5">CPCC 203407</strain>
    </source>
</reference>
<dbReference type="Pfam" id="PF02237">
    <property type="entry name" value="BPL_C"/>
    <property type="match status" value="1"/>
</dbReference>
<dbReference type="InterPro" id="IPR045864">
    <property type="entry name" value="aa-tRNA-synth_II/BPL/LPL"/>
</dbReference>
<keyword evidence="6" id="KW-1185">Reference proteome</keyword>
<dbReference type="PROSITE" id="PS51733">
    <property type="entry name" value="BPL_LPL_CATALYTIC"/>
    <property type="match status" value="1"/>
</dbReference>
<name>A0AA41XCM4_9MICO</name>
<evidence type="ECO:0000313" key="5">
    <source>
        <dbReference type="EMBL" id="MCS5725582.1"/>
    </source>
</evidence>
<gene>
    <name evidence="5" type="ORF">N1028_06700</name>
</gene>
<dbReference type="Proteomes" id="UP001165587">
    <property type="component" value="Unassembled WGS sequence"/>
</dbReference>
<dbReference type="GO" id="GO:0005737">
    <property type="term" value="C:cytoplasm"/>
    <property type="evidence" value="ECO:0007669"/>
    <property type="project" value="TreeGrafter"/>
</dbReference>
<dbReference type="Pfam" id="PF03099">
    <property type="entry name" value="BPL_LplA_LipB"/>
    <property type="match status" value="1"/>
</dbReference>
<evidence type="ECO:0000256" key="1">
    <source>
        <dbReference type="ARBA" id="ARBA00022598"/>
    </source>
</evidence>
<dbReference type="PANTHER" id="PTHR12835">
    <property type="entry name" value="BIOTIN PROTEIN LIGASE"/>
    <property type="match status" value="1"/>
</dbReference>
<dbReference type="InterPro" id="IPR004143">
    <property type="entry name" value="BPL_LPL_catalytic"/>
</dbReference>
<evidence type="ECO:0000259" key="4">
    <source>
        <dbReference type="PROSITE" id="PS51733"/>
    </source>
</evidence>
<dbReference type="InterPro" id="IPR004408">
    <property type="entry name" value="Biotin_CoA_COase_ligase"/>
</dbReference>
<evidence type="ECO:0000256" key="3">
    <source>
        <dbReference type="ARBA" id="ARBA00024227"/>
    </source>
</evidence>
<comment type="caution">
    <text evidence="5">The sequence shown here is derived from an EMBL/GenBank/DDBJ whole genome shotgun (WGS) entry which is preliminary data.</text>
</comment>
<dbReference type="PANTHER" id="PTHR12835:SF5">
    <property type="entry name" value="BIOTIN--PROTEIN LIGASE"/>
    <property type="match status" value="1"/>
</dbReference>
<protein>
    <recommendedName>
        <fullName evidence="3">biotin--[biotin carboxyl-carrier protein] ligase</fullName>
        <ecNumber evidence="3">6.3.4.15</ecNumber>
    </recommendedName>
</protein>
<dbReference type="RefSeq" id="WP_259526100.1">
    <property type="nucleotide sequence ID" value="NZ_JANLCK010000003.1"/>
</dbReference>
<feature type="domain" description="BPL/LPL catalytic" evidence="4">
    <location>
        <begin position="17"/>
        <end position="205"/>
    </location>
</feature>
<accession>A0AA41XCM4</accession>
<dbReference type="Gene3D" id="2.30.30.100">
    <property type="match status" value="1"/>
</dbReference>
<dbReference type="EC" id="6.3.4.15" evidence="3"/>
<dbReference type="InterPro" id="IPR003142">
    <property type="entry name" value="BPL_C"/>
</dbReference>
<dbReference type="EMBL" id="JANLCK010000003">
    <property type="protein sequence ID" value="MCS5725582.1"/>
    <property type="molecule type" value="Genomic_DNA"/>
</dbReference>
<sequence length="286" mass="29805">MHLPHRAPHPRFPLSSASASRFEWMTRAGSTNEVLVQAAAGPSAAEWPDLAVVATDDQTAGKGRLGRSWSAPAGSSLAISVLLRPHDGEGRAIPVERWGVLPLVAGIAMAQVVHGLAHRSAVPVGLKWPNDVLIGSRKVSGILGELLPDASGLVIGAGVNLTLTEEQLPVPTATSLRLAGVQDIDPDAVLAGYLHDLTVLYDRWRASGGDAVASGVLDDAVRMSVTLGRAVRVELPGGVVRRGVARSLDEGGRLVVELPDGQPPLVVSAGDVTHLRHDDSGIGDSR</sequence>
<dbReference type="Gene3D" id="3.30.930.10">
    <property type="entry name" value="Bira Bifunctional Protein, Domain 2"/>
    <property type="match status" value="1"/>
</dbReference>
<dbReference type="CDD" id="cd16442">
    <property type="entry name" value="BPL"/>
    <property type="match status" value="1"/>
</dbReference>
<dbReference type="GO" id="GO:0004077">
    <property type="term" value="F:biotin--[biotin carboxyl-carrier protein] ligase activity"/>
    <property type="evidence" value="ECO:0007669"/>
    <property type="project" value="UniProtKB-EC"/>
</dbReference>
<dbReference type="SUPFAM" id="SSF55681">
    <property type="entry name" value="Class II aaRS and biotin synthetases"/>
    <property type="match status" value="1"/>
</dbReference>
<organism evidence="5 6">
    <name type="scientific">Herbiconiux oxytropis</name>
    <dbReference type="NCBI Taxonomy" id="2970915"/>
    <lineage>
        <taxon>Bacteria</taxon>
        <taxon>Bacillati</taxon>
        <taxon>Actinomycetota</taxon>
        <taxon>Actinomycetes</taxon>
        <taxon>Micrococcales</taxon>
        <taxon>Microbacteriaceae</taxon>
        <taxon>Herbiconiux</taxon>
    </lineage>
</organism>
<keyword evidence="2" id="KW-0092">Biotin</keyword>
<evidence type="ECO:0000256" key="2">
    <source>
        <dbReference type="ARBA" id="ARBA00023267"/>
    </source>
</evidence>
<keyword evidence="1 5" id="KW-0436">Ligase</keyword>
<evidence type="ECO:0000313" key="6">
    <source>
        <dbReference type="Proteomes" id="UP001165587"/>
    </source>
</evidence>
<dbReference type="NCBIfam" id="TIGR00121">
    <property type="entry name" value="birA_ligase"/>
    <property type="match status" value="1"/>
</dbReference>
<dbReference type="AlphaFoldDB" id="A0AA41XCM4"/>